<gene>
    <name evidence="1" type="ORF">C24_LOCUS11362</name>
</gene>
<proteinExistence type="predicted"/>
<evidence type="ECO:0000313" key="2">
    <source>
        <dbReference type="Proteomes" id="UP000434276"/>
    </source>
</evidence>
<organism evidence="1 2">
    <name type="scientific">Arabidopsis thaliana</name>
    <name type="common">Mouse-ear cress</name>
    <dbReference type="NCBI Taxonomy" id="3702"/>
    <lineage>
        <taxon>Eukaryota</taxon>
        <taxon>Viridiplantae</taxon>
        <taxon>Streptophyta</taxon>
        <taxon>Embryophyta</taxon>
        <taxon>Tracheophyta</taxon>
        <taxon>Spermatophyta</taxon>
        <taxon>Magnoliopsida</taxon>
        <taxon>eudicotyledons</taxon>
        <taxon>Gunneridae</taxon>
        <taxon>Pentapetalae</taxon>
        <taxon>rosids</taxon>
        <taxon>malvids</taxon>
        <taxon>Brassicales</taxon>
        <taxon>Brassicaceae</taxon>
        <taxon>Camelineae</taxon>
        <taxon>Arabidopsis</taxon>
    </lineage>
</organism>
<dbReference type="PANTHER" id="PTHR33384">
    <property type="entry name" value="EXPRESSED PROTEIN"/>
    <property type="match status" value="1"/>
</dbReference>
<evidence type="ECO:0000313" key="1">
    <source>
        <dbReference type="EMBL" id="CAA0381106.1"/>
    </source>
</evidence>
<reference evidence="1 2" key="1">
    <citation type="submission" date="2019-12" db="EMBL/GenBank/DDBJ databases">
        <authorList>
            <person name="Jiao W.-B."/>
            <person name="Schneeberger K."/>
        </authorList>
    </citation>
    <scope>NUCLEOTIDE SEQUENCE [LARGE SCALE GENOMIC DNA]</scope>
    <source>
        <strain evidence="2">cv. C24</strain>
    </source>
</reference>
<dbReference type="PANTHER" id="PTHR33384:SF52">
    <property type="entry name" value="DUF3741 DOMAIN-CONTAINING PROTEIN"/>
    <property type="match status" value="1"/>
</dbReference>
<protein>
    <submittedName>
        <fullName evidence="1">Uncharacterized protein</fullName>
    </submittedName>
</protein>
<name>A0A5S9X904_ARATH</name>
<dbReference type="ExpressionAtlas" id="A0A5S9X904">
    <property type="expression patterns" value="baseline and differential"/>
</dbReference>
<dbReference type="EMBL" id="CACSHJ010000089">
    <property type="protein sequence ID" value="CAA0381106.1"/>
    <property type="molecule type" value="Genomic_DNA"/>
</dbReference>
<sequence length="162" mass="17792">MNHCSLQQNAFLSREESRGFVPIYSHPVDSVVCPKPRRANNVIRPFRLHFSLSGADDVCDSKAGEDLLDIFRRKESVSSRSPPFFLGSPPSRAANPLAQDARFGYEKLNTVSPSLSPLLPSASRVKSGCGRMKFGVKPATVRVEGFDCLNRDRPNSSIPAMA</sequence>
<dbReference type="OrthoDB" id="900224at2759"/>
<dbReference type="AlphaFoldDB" id="A0A5S9X904"/>
<dbReference type="Proteomes" id="UP000434276">
    <property type="component" value="Unassembled WGS sequence"/>
</dbReference>
<accession>A0A5S9X904</accession>